<keyword evidence="1" id="KW-0678">Repressor</keyword>
<evidence type="ECO:0000256" key="5">
    <source>
        <dbReference type="SAM" id="Coils"/>
    </source>
</evidence>
<comment type="caution">
    <text evidence="7">The sequence shown here is derived from an EMBL/GenBank/DDBJ whole genome shotgun (WGS) entry which is preliminary data.</text>
</comment>
<evidence type="ECO:0000313" key="7">
    <source>
        <dbReference type="EMBL" id="MEE2058207.1"/>
    </source>
</evidence>
<dbReference type="PANTHER" id="PTHR30204">
    <property type="entry name" value="REDOX-CYCLING DRUG-SENSING TRANSCRIPTIONAL ACTIVATOR SOXR"/>
    <property type="match status" value="1"/>
</dbReference>
<dbReference type="InterPro" id="IPR036244">
    <property type="entry name" value="TipA-like_antibiotic-bd"/>
</dbReference>
<proteinExistence type="predicted"/>
<feature type="coiled-coil region" evidence="5">
    <location>
        <begin position="84"/>
        <end position="118"/>
    </location>
</feature>
<dbReference type="Pfam" id="PF13411">
    <property type="entry name" value="MerR_1"/>
    <property type="match status" value="1"/>
</dbReference>
<dbReference type="InterPro" id="IPR000551">
    <property type="entry name" value="MerR-type_HTH_dom"/>
</dbReference>
<keyword evidence="3" id="KW-0238">DNA-binding</keyword>
<keyword evidence="8" id="KW-1185">Reference proteome</keyword>
<feature type="domain" description="HTH merR-type" evidence="6">
    <location>
        <begin position="10"/>
        <end position="79"/>
    </location>
</feature>
<dbReference type="InterPro" id="IPR047057">
    <property type="entry name" value="MerR_fam"/>
</dbReference>
<dbReference type="SUPFAM" id="SSF89082">
    <property type="entry name" value="Antibiotic binding domain of TipA-like multidrug resistance regulators"/>
    <property type="match status" value="1"/>
</dbReference>
<dbReference type="PRINTS" id="PR00040">
    <property type="entry name" value="HTHMERR"/>
</dbReference>
<keyword evidence="2" id="KW-0805">Transcription regulation</keyword>
<sequence length="257" mass="29369">MQRHTDVQREWSIQELSRAAGVTSRTLRHYDDVGVLAPSRTGRNGMRFYDSDALVRLQRVLLLRDLGLGLHAIREALDDRHDTAGALRTHLELLEHERTQLERRIRAVRTTLEKTEKGEDLMAKEVFDGFDHTQYRDEVTERWGEQAYATGDRWWRGMSEHERRDWQSHVARLSADWAAAAQAGLDPHGEQAQDLARRHVEWLSSVPGTPAHGADESGLRDYVLGLADMYVEDDRFAANYGGTAGAEFVRAVLQHYL</sequence>
<organism evidence="7 8">
    <name type="scientific">Rhodococcus artemisiae</name>
    <dbReference type="NCBI Taxonomy" id="714159"/>
    <lineage>
        <taxon>Bacteria</taxon>
        <taxon>Bacillati</taxon>
        <taxon>Actinomycetota</taxon>
        <taxon>Actinomycetes</taxon>
        <taxon>Mycobacteriales</taxon>
        <taxon>Nocardiaceae</taxon>
        <taxon>Rhodococcus</taxon>
    </lineage>
</organism>
<evidence type="ECO:0000256" key="3">
    <source>
        <dbReference type="ARBA" id="ARBA00023125"/>
    </source>
</evidence>
<dbReference type="InterPro" id="IPR009061">
    <property type="entry name" value="DNA-bd_dom_put_sf"/>
</dbReference>
<name>A0ABU7LA84_9NOCA</name>
<gene>
    <name evidence="7" type="ORF">Q7514_11810</name>
</gene>
<dbReference type="Gene3D" id="1.10.490.50">
    <property type="entry name" value="Antibiotic binding domain of TipA-like multidrug resistance regulators"/>
    <property type="match status" value="1"/>
</dbReference>
<keyword evidence="5" id="KW-0175">Coiled coil</keyword>
<accession>A0ABU7LA84</accession>
<evidence type="ECO:0000259" key="6">
    <source>
        <dbReference type="PROSITE" id="PS50937"/>
    </source>
</evidence>
<dbReference type="EMBL" id="JAUTXY010000004">
    <property type="protein sequence ID" value="MEE2058207.1"/>
    <property type="molecule type" value="Genomic_DNA"/>
</dbReference>
<evidence type="ECO:0000256" key="1">
    <source>
        <dbReference type="ARBA" id="ARBA00022491"/>
    </source>
</evidence>
<dbReference type="RefSeq" id="WP_330133436.1">
    <property type="nucleotide sequence ID" value="NZ_JAUTXY010000004.1"/>
</dbReference>
<evidence type="ECO:0000256" key="2">
    <source>
        <dbReference type="ARBA" id="ARBA00023015"/>
    </source>
</evidence>
<reference evidence="7 8" key="1">
    <citation type="submission" date="2023-07" db="EMBL/GenBank/DDBJ databases">
        <authorList>
            <person name="Girao M."/>
            <person name="Carvalho M.F."/>
        </authorList>
    </citation>
    <scope>NUCLEOTIDE SEQUENCE [LARGE SCALE GENOMIC DNA]</scope>
    <source>
        <strain evidence="7 8">YIM65754</strain>
    </source>
</reference>
<dbReference type="Proteomes" id="UP001336020">
    <property type="component" value="Unassembled WGS sequence"/>
</dbReference>
<evidence type="ECO:0000256" key="4">
    <source>
        <dbReference type="ARBA" id="ARBA00023163"/>
    </source>
</evidence>
<dbReference type="SUPFAM" id="SSF46955">
    <property type="entry name" value="Putative DNA-binding domain"/>
    <property type="match status" value="1"/>
</dbReference>
<keyword evidence="4" id="KW-0804">Transcription</keyword>
<protein>
    <submittedName>
        <fullName evidence="7">TipAS antibiotic-recognition domain-containing protein</fullName>
    </submittedName>
</protein>
<dbReference type="PANTHER" id="PTHR30204:SF69">
    <property type="entry name" value="MERR-FAMILY TRANSCRIPTIONAL REGULATOR"/>
    <property type="match status" value="1"/>
</dbReference>
<dbReference type="Pfam" id="PF07739">
    <property type="entry name" value="TipAS"/>
    <property type="match status" value="1"/>
</dbReference>
<dbReference type="SMART" id="SM00422">
    <property type="entry name" value="HTH_MERR"/>
    <property type="match status" value="1"/>
</dbReference>
<dbReference type="InterPro" id="IPR012925">
    <property type="entry name" value="TipAS_dom"/>
</dbReference>
<evidence type="ECO:0000313" key="8">
    <source>
        <dbReference type="Proteomes" id="UP001336020"/>
    </source>
</evidence>
<dbReference type="PROSITE" id="PS50937">
    <property type="entry name" value="HTH_MERR_2"/>
    <property type="match status" value="1"/>
</dbReference>
<dbReference type="Gene3D" id="1.10.1660.10">
    <property type="match status" value="1"/>
</dbReference>